<evidence type="ECO:0000313" key="2">
    <source>
        <dbReference type="Proteomes" id="UP000041254"/>
    </source>
</evidence>
<proteinExistence type="predicted"/>
<dbReference type="AlphaFoldDB" id="A0A0G4EZU2"/>
<dbReference type="Proteomes" id="UP000041254">
    <property type="component" value="Unassembled WGS sequence"/>
</dbReference>
<dbReference type="EMBL" id="CDMY01000350">
    <property type="protein sequence ID" value="CEM04349.1"/>
    <property type="molecule type" value="Genomic_DNA"/>
</dbReference>
<dbReference type="InParanoid" id="A0A0G4EZU2"/>
<dbReference type="PhylomeDB" id="A0A0G4EZU2"/>
<organism evidence="1 2">
    <name type="scientific">Vitrella brassicaformis (strain CCMP3155)</name>
    <dbReference type="NCBI Taxonomy" id="1169540"/>
    <lineage>
        <taxon>Eukaryota</taxon>
        <taxon>Sar</taxon>
        <taxon>Alveolata</taxon>
        <taxon>Colpodellida</taxon>
        <taxon>Vitrellaceae</taxon>
        <taxon>Vitrella</taxon>
    </lineage>
</organism>
<evidence type="ECO:0000313" key="1">
    <source>
        <dbReference type="EMBL" id="CEM04349.1"/>
    </source>
</evidence>
<accession>A0A0G4EZU2</accession>
<reference evidence="1 2" key="1">
    <citation type="submission" date="2014-11" db="EMBL/GenBank/DDBJ databases">
        <authorList>
            <person name="Zhu J."/>
            <person name="Qi W."/>
            <person name="Song R."/>
        </authorList>
    </citation>
    <scope>NUCLEOTIDE SEQUENCE [LARGE SCALE GENOMIC DNA]</scope>
</reference>
<gene>
    <name evidence="1" type="ORF">Vbra_197</name>
</gene>
<protein>
    <submittedName>
        <fullName evidence="1">Uncharacterized protein</fullName>
    </submittedName>
</protein>
<name>A0A0G4EZU2_VITBC</name>
<sequence length="404" mass="44596">MLKHLGLGFIGLGWLPELPSPLIASGIKTVESSAQITHSPMASESVPSLWSIALKKTAHMLDDTAKRPTLLTRIERQPPTEIPRGITLPTVLGQRIEKAMDRDDLRGVLVLDISDVAGAIKTVHVLERCSGHWQMMKTFLRLAAVHRLTPANATPPLRLSAESLPATTAFDQMPLAMALYATIGQQLTHRGTSLALQQVDDGHFWIGDLPFRVVPLGRLPGGHPYTKGYTKTDPPIYLRYNFGCTRDLFPSFSTFLIAMLLRMWYRARGVGYRMVLGAGIGRDDPRYRRLITERITEDLGIAVDWRYDGGDLNAATQVSDHRRVIVSGFRLNETIAAHLRVVRGVIELWTTERPAASRSHPLAVRYPVSMPLWGAVLRRFGLEHDVINGGRVAGGPSIGSTLSG</sequence>
<dbReference type="VEuPathDB" id="CryptoDB:Vbra_197"/>
<keyword evidence="2" id="KW-1185">Reference proteome</keyword>